<evidence type="ECO:0000313" key="1">
    <source>
        <dbReference type="EMBL" id="KAI3709125.1"/>
    </source>
</evidence>
<dbReference type="Proteomes" id="UP001055811">
    <property type="component" value="Linkage Group LG07"/>
</dbReference>
<organism evidence="1 2">
    <name type="scientific">Cichorium intybus</name>
    <name type="common">Chicory</name>
    <dbReference type="NCBI Taxonomy" id="13427"/>
    <lineage>
        <taxon>Eukaryota</taxon>
        <taxon>Viridiplantae</taxon>
        <taxon>Streptophyta</taxon>
        <taxon>Embryophyta</taxon>
        <taxon>Tracheophyta</taxon>
        <taxon>Spermatophyta</taxon>
        <taxon>Magnoliopsida</taxon>
        <taxon>eudicotyledons</taxon>
        <taxon>Gunneridae</taxon>
        <taxon>Pentapetalae</taxon>
        <taxon>asterids</taxon>
        <taxon>campanulids</taxon>
        <taxon>Asterales</taxon>
        <taxon>Asteraceae</taxon>
        <taxon>Cichorioideae</taxon>
        <taxon>Cichorieae</taxon>
        <taxon>Cichoriinae</taxon>
        <taxon>Cichorium</taxon>
    </lineage>
</organism>
<proteinExistence type="predicted"/>
<reference evidence="1 2" key="2">
    <citation type="journal article" date="2022" name="Mol. Ecol. Resour.">
        <title>The genomes of chicory, endive, great burdock and yacon provide insights into Asteraceae paleo-polyploidization history and plant inulin production.</title>
        <authorList>
            <person name="Fan W."/>
            <person name="Wang S."/>
            <person name="Wang H."/>
            <person name="Wang A."/>
            <person name="Jiang F."/>
            <person name="Liu H."/>
            <person name="Zhao H."/>
            <person name="Xu D."/>
            <person name="Zhang Y."/>
        </authorList>
    </citation>
    <scope>NUCLEOTIDE SEQUENCE [LARGE SCALE GENOMIC DNA]</scope>
    <source>
        <strain evidence="2">cv. Punajuju</strain>
        <tissue evidence="1">Leaves</tissue>
    </source>
</reference>
<comment type="caution">
    <text evidence="1">The sequence shown here is derived from an EMBL/GenBank/DDBJ whole genome shotgun (WGS) entry which is preliminary data.</text>
</comment>
<name>A0ACB9AHK8_CICIN</name>
<dbReference type="EMBL" id="CM042015">
    <property type="protein sequence ID" value="KAI3709125.1"/>
    <property type="molecule type" value="Genomic_DNA"/>
</dbReference>
<keyword evidence="2" id="KW-1185">Reference proteome</keyword>
<gene>
    <name evidence="1" type="ORF">L2E82_38884</name>
</gene>
<evidence type="ECO:0000313" key="2">
    <source>
        <dbReference type="Proteomes" id="UP001055811"/>
    </source>
</evidence>
<protein>
    <submittedName>
        <fullName evidence="1">Uncharacterized protein</fullName>
    </submittedName>
</protein>
<sequence>MINNSCEKLKPDAITFIAVLTACSHSGLIDYGIKIFNSIFPEHGIEPLSDHYTCVIDSLGRAGRFDEVEGSLDYLPRVNDPILWEVLISYCRVHDNVKLAKRPVEELFRLNPCNSTPYVLLANMYSSLGRWDDVRKLGN</sequence>
<reference evidence="2" key="1">
    <citation type="journal article" date="2022" name="Mol. Ecol. Resour.">
        <title>The genomes of chicory, endive, great burdock and yacon provide insights into Asteraceae palaeo-polyploidization history and plant inulin production.</title>
        <authorList>
            <person name="Fan W."/>
            <person name="Wang S."/>
            <person name="Wang H."/>
            <person name="Wang A."/>
            <person name="Jiang F."/>
            <person name="Liu H."/>
            <person name="Zhao H."/>
            <person name="Xu D."/>
            <person name="Zhang Y."/>
        </authorList>
    </citation>
    <scope>NUCLEOTIDE SEQUENCE [LARGE SCALE GENOMIC DNA]</scope>
    <source>
        <strain evidence="2">cv. Punajuju</strain>
    </source>
</reference>
<accession>A0ACB9AHK8</accession>